<reference evidence="5 6" key="1">
    <citation type="submission" date="2017-04" db="EMBL/GenBank/DDBJ databases">
        <authorList>
            <person name="Afonso C.L."/>
            <person name="Miller P.J."/>
            <person name="Scott M.A."/>
            <person name="Spackman E."/>
            <person name="Goraichik I."/>
            <person name="Dimitrov K.M."/>
            <person name="Suarez D.L."/>
            <person name="Swayne D.E."/>
        </authorList>
    </citation>
    <scope>NUCLEOTIDE SEQUENCE [LARGE SCALE GENOMIC DNA]</scope>
    <source>
        <strain evidence="5 6">B5P</strain>
    </source>
</reference>
<dbReference type="PANTHER" id="PTHR37418:SF2">
    <property type="entry name" value="3-KETO-5-AMINOHEXANOATE CLEAVAGE ENZYME"/>
    <property type="match status" value="1"/>
</dbReference>
<dbReference type="Pfam" id="PF05853">
    <property type="entry name" value="BKACE"/>
    <property type="match status" value="1"/>
</dbReference>
<dbReference type="AlphaFoldDB" id="A0A1X7NGL4"/>
<accession>A0A1X7NGL4</accession>
<dbReference type="Proteomes" id="UP000193083">
    <property type="component" value="Unassembled WGS sequence"/>
</dbReference>
<protein>
    <submittedName>
        <fullName evidence="5">Uncharacterized conserved protein, DUF849 family</fullName>
    </submittedName>
</protein>
<evidence type="ECO:0000256" key="1">
    <source>
        <dbReference type="ARBA" id="ARBA00001947"/>
    </source>
</evidence>
<dbReference type="EMBL" id="FXBL01000004">
    <property type="protein sequence ID" value="SMH36861.1"/>
    <property type="molecule type" value="Genomic_DNA"/>
</dbReference>
<gene>
    <name evidence="5" type="ORF">SAMN02982922_1832</name>
</gene>
<evidence type="ECO:0000313" key="5">
    <source>
        <dbReference type="EMBL" id="SMH36861.1"/>
    </source>
</evidence>
<dbReference type="GO" id="GO:0046872">
    <property type="term" value="F:metal ion binding"/>
    <property type="evidence" value="ECO:0007669"/>
    <property type="project" value="UniProtKB-KW"/>
</dbReference>
<evidence type="ECO:0000256" key="4">
    <source>
        <dbReference type="ARBA" id="ARBA00022833"/>
    </source>
</evidence>
<sequence>MALPLIMVAPNGARRTKADHPALPMTVEEIARTALACHRAGAGAIHAHVRDPDGTHSLDVGLYAALLERLAETAPGMAVQISTEAVGIYSAPEQMALVRTLRPRAISAAIRELVPTDADEAVAGEFYAWAAAEAIDVQHILYDAGDVERLTRLMERGIVPVSLSSVIYVLGRYAVNQESGPDDLTPFLAAAERLPVRPDWMVCAFGRGETVCLEAALRAGGKVRVGFENSLWNADGRVAASNEARVAEIHRRAVALGRAEPGA</sequence>
<name>A0A1X7NGL4_9HYPH</name>
<proteinExistence type="predicted"/>
<dbReference type="PANTHER" id="PTHR37418">
    <property type="entry name" value="3-KETO-5-AMINOHEXANOATE CLEAVAGE ENZYME-RELATED"/>
    <property type="match status" value="1"/>
</dbReference>
<dbReference type="RefSeq" id="WP_210191357.1">
    <property type="nucleotide sequence ID" value="NZ_FXBL01000004.1"/>
</dbReference>
<dbReference type="Gene3D" id="3.20.20.70">
    <property type="entry name" value="Aldolase class I"/>
    <property type="match status" value="1"/>
</dbReference>
<dbReference type="InterPro" id="IPR008567">
    <property type="entry name" value="BKACE"/>
</dbReference>
<keyword evidence="4" id="KW-0862">Zinc</keyword>
<organism evidence="5 6">
    <name type="scientific">Mesorhizobium australicum</name>
    <dbReference type="NCBI Taxonomy" id="536018"/>
    <lineage>
        <taxon>Bacteria</taxon>
        <taxon>Pseudomonadati</taxon>
        <taxon>Pseudomonadota</taxon>
        <taxon>Alphaproteobacteria</taxon>
        <taxon>Hyphomicrobiales</taxon>
        <taxon>Phyllobacteriaceae</taxon>
        <taxon>Mesorhizobium</taxon>
    </lineage>
</organism>
<keyword evidence="3" id="KW-0479">Metal-binding</keyword>
<keyword evidence="2" id="KW-0808">Transferase</keyword>
<keyword evidence="6" id="KW-1185">Reference proteome</keyword>
<evidence type="ECO:0000256" key="2">
    <source>
        <dbReference type="ARBA" id="ARBA00022679"/>
    </source>
</evidence>
<dbReference type="InterPro" id="IPR013785">
    <property type="entry name" value="Aldolase_TIM"/>
</dbReference>
<dbReference type="GO" id="GO:0043720">
    <property type="term" value="F:3-keto-5-aminohexanoate cleavage activity"/>
    <property type="evidence" value="ECO:0007669"/>
    <property type="project" value="InterPro"/>
</dbReference>
<comment type="cofactor">
    <cofactor evidence="1">
        <name>Zn(2+)</name>
        <dbReference type="ChEBI" id="CHEBI:29105"/>
    </cofactor>
</comment>
<evidence type="ECO:0000313" key="6">
    <source>
        <dbReference type="Proteomes" id="UP000193083"/>
    </source>
</evidence>
<evidence type="ECO:0000256" key="3">
    <source>
        <dbReference type="ARBA" id="ARBA00022723"/>
    </source>
</evidence>